<proteinExistence type="predicted"/>
<dbReference type="Proteomes" id="UP001066276">
    <property type="component" value="Chromosome 6"/>
</dbReference>
<protein>
    <submittedName>
        <fullName evidence="1">Uncharacterized protein</fullName>
    </submittedName>
</protein>
<dbReference type="EMBL" id="JANPWB010000010">
    <property type="protein sequence ID" value="KAJ1136960.1"/>
    <property type="molecule type" value="Genomic_DNA"/>
</dbReference>
<accession>A0AAV7QCS4</accession>
<organism evidence="1 2">
    <name type="scientific">Pleurodeles waltl</name>
    <name type="common">Iberian ribbed newt</name>
    <dbReference type="NCBI Taxonomy" id="8319"/>
    <lineage>
        <taxon>Eukaryota</taxon>
        <taxon>Metazoa</taxon>
        <taxon>Chordata</taxon>
        <taxon>Craniata</taxon>
        <taxon>Vertebrata</taxon>
        <taxon>Euteleostomi</taxon>
        <taxon>Amphibia</taxon>
        <taxon>Batrachia</taxon>
        <taxon>Caudata</taxon>
        <taxon>Salamandroidea</taxon>
        <taxon>Salamandridae</taxon>
        <taxon>Pleurodelinae</taxon>
        <taxon>Pleurodeles</taxon>
    </lineage>
</organism>
<sequence length="113" mass="12076">MAAGCQGRLCRDVQSASAHRLPTPNFSLPGLRVRGLQGGSTSGPLGCETGFRGSGLWPEAAPSVTRGRRFSAVFHFRGKGGRAVGFLPRLLLGIQDLQQETELEQRVVCAPEE</sequence>
<name>A0AAV7QCS4_PLEWA</name>
<evidence type="ECO:0000313" key="1">
    <source>
        <dbReference type="EMBL" id="KAJ1136960.1"/>
    </source>
</evidence>
<reference evidence="1" key="1">
    <citation type="journal article" date="2022" name="bioRxiv">
        <title>Sequencing and chromosome-scale assembly of the giantPleurodeles waltlgenome.</title>
        <authorList>
            <person name="Brown T."/>
            <person name="Elewa A."/>
            <person name="Iarovenko S."/>
            <person name="Subramanian E."/>
            <person name="Araus A.J."/>
            <person name="Petzold A."/>
            <person name="Susuki M."/>
            <person name="Suzuki K.-i.T."/>
            <person name="Hayashi T."/>
            <person name="Toyoda A."/>
            <person name="Oliveira C."/>
            <person name="Osipova E."/>
            <person name="Leigh N.D."/>
            <person name="Simon A."/>
            <person name="Yun M.H."/>
        </authorList>
    </citation>
    <scope>NUCLEOTIDE SEQUENCE</scope>
    <source>
        <strain evidence="1">20211129_DDA</strain>
        <tissue evidence="1">Liver</tissue>
    </source>
</reference>
<evidence type="ECO:0000313" key="2">
    <source>
        <dbReference type="Proteomes" id="UP001066276"/>
    </source>
</evidence>
<keyword evidence="2" id="KW-1185">Reference proteome</keyword>
<comment type="caution">
    <text evidence="1">The sequence shown here is derived from an EMBL/GenBank/DDBJ whole genome shotgun (WGS) entry which is preliminary data.</text>
</comment>
<dbReference type="AlphaFoldDB" id="A0AAV7QCS4"/>
<gene>
    <name evidence="1" type="ORF">NDU88_003373</name>
</gene>